<dbReference type="InterPro" id="IPR008927">
    <property type="entry name" value="6-PGluconate_DH-like_C_sf"/>
</dbReference>
<dbReference type="PANTHER" id="PTHR21363">
    <property type="entry name" value="PREPHENATE DEHYDROGENASE"/>
    <property type="match status" value="1"/>
</dbReference>
<reference evidence="4" key="1">
    <citation type="submission" date="2016-10" db="EMBL/GenBank/DDBJ databases">
        <authorList>
            <person name="Varghese N."/>
            <person name="Submissions S."/>
        </authorList>
    </citation>
    <scope>NUCLEOTIDE SEQUENCE [LARGE SCALE GENOMIC DNA]</scope>
    <source>
        <strain evidence="4">IBRC-M 10761</strain>
    </source>
</reference>
<dbReference type="GO" id="GO:0004665">
    <property type="term" value="F:prephenate dehydrogenase (NADP+) activity"/>
    <property type="evidence" value="ECO:0007669"/>
    <property type="project" value="InterPro"/>
</dbReference>
<keyword evidence="1" id="KW-0560">Oxidoreductase</keyword>
<dbReference type="SUPFAM" id="SSF51735">
    <property type="entry name" value="NAD(P)-binding Rossmann-fold domains"/>
    <property type="match status" value="1"/>
</dbReference>
<evidence type="ECO:0000256" key="1">
    <source>
        <dbReference type="ARBA" id="ARBA00023002"/>
    </source>
</evidence>
<accession>A0A1H6YGT3</accession>
<dbReference type="STRING" id="1416801.SAMN05192553_103630"/>
<organism evidence="3 4">
    <name type="scientific">Cyclobacterium xiamenense</name>
    <dbReference type="NCBI Taxonomy" id="1297121"/>
    <lineage>
        <taxon>Bacteria</taxon>
        <taxon>Pseudomonadati</taxon>
        <taxon>Bacteroidota</taxon>
        <taxon>Cytophagia</taxon>
        <taxon>Cytophagales</taxon>
        <taxon>Cyclobacteriaceae</taxon>
        <taxon>Cyclobacterium</taxon>
    </lineage>
</organism>
<dbReference type="RefSeq" id="WP_092174405.1">
    <property type="nucleotide sequence ID" value="NZ_FNZH01000003.1"/>
</dbReference>
<protein>
    <submittedName>
        <fullName evidence="3">Prephenate dehydrogenase</fullName>
    </submittedName>
</protein>
<dbReference type="EMBL" id="FNZH01000003">
    <property type="protein sequence ID" value="SEJ39044.1"/>
    <property type="molecule type" value="Genomic_DNA"/>
</dbReference>
<dbReference type="InterPro" id="IPR050812">
    <property type="entry name" value="Preph/Arog_dehydrog"/>
</dbReference>
<gene>
    <name evidence="3" type="ORF">SAMN05192553_103630</name>
</gene>
<dbReference type="PROSITE" id="PS51176">
    <property type="entry name" value="PDH_ADH"/>
    <property type="match status" value="1"/>
</dbReference>
<dbReference type="GO" id="GO:0008977">
    <property type="term" value="F:prephenate dehydrogenase (NAD+) activity"/>
    <property type="evidence" value="ECO:0007669"/>
    <property type="project" value="InterPro"/>
</dbReference>
<dbReference type="InterPro" id="IPR003099">
    <property type="entry name" value="Prephen_DH"/>
</dbReference>
<dbReference type="PANTHER" id="PTHR21363:SF0">
    <property type="entry name" value="PREPHENATE DEHYDROGENASE [NADP(+)]"/>
    <property type="match status" value="1"/>
</dbReference>
<dbReference type="NCBIfam" id="NF006307">
    <property type="entry name" value="PRK08507.1"/>
    <property type="match status" value="1"/>
</dbReference>
<dbReference type="Pfam" id="PF20463">
    <property type="entry name" value="PDH_C"/>
    <property type="match status" value="1"/>
</dbReference>
<dbReference type="SUPFAM" id="SSF48179">
    <property type="entry name" value="6-phosphogluconate dehydrogenase C-terminal domain-like"/>
    <property type="match status" value="1"/>
</dbReference>
<dbReference type="Pfam" id="PF02153">
    <property type="entry name" value="PDH_N"/>
    <property type="match status" value="1"/>
</dbReference>
<name>A0A1H6YGT3_9BACT</name>
<dbReference type="Gene3D" id="3.40.50.720">
    <property type="entry name" value="NAD(P)-binding Rossmann-like Domain"/>
    <property type="match status" value="1"/>
</dbReference>
<feature type="domain" description="Prephenate/arogenate dehydrogenase" evidence="2">
    <location>
        <begin position="2"/>
        <end position="282"/>
    </location>
</feature>
<dbReference type="GO" id="GO:0070403">
    <property type="term" value="F:NAD+ binding"/>
    <property type="evidence" value="ECO:0007669"/>
    <property type="project" value="InterPro"/>
</dbReference>
<dbReference type="InterPro" id="IPR046826">
    <property type="entry name" value="PDH_N"/>
</dbReference>
<evidence type="ECO:0000313" key="3">
    <source>
        <dbReference type="EMBL" id="SEJ39044.1"/>
    </source>
</evidence>
<dbReference type="AlphaFoldDB" id="A0A1H6YGT3"/>
<dbReference type="InterPro" id="IPR036291">
    <property type="entry name" value="NAD(P)-bd_dom_sf"/>
</dbReference>
<dbReference type="Proteomes" id="UP000199403">
    <property type="component" value="Unassembled WGS sequence"/>
</dbReference>
<evidence type="ECO:0000259" key="2">
    <source>
        <dbReference type="PROSITE" id="PS51176"/>
    </source>
</evidence>
<sequence>MKKVHIIGLGLLGGSFALALKKSRPDWKLTGFDKNPLHLETALRMGLIGEKRERPDSDTSLVVLATPVDSLYALLDQTLGQVGPDTLVMDFGSTKDQLCRQMAAHPKRSQYLAVHPIAGTENSGPQAAEEKLFDGKVLILCEMEKTDVQLKGLAYEVFEALNMKLRFMDPVDHDLHLAFVSHLSHVSSFVLGKTVLDKTRDEKNIFDMAGSGFASTVRLAKSSPDMWAPIFFENKKNVLEALDSYLEHLSHFRNLLAQGDAEGLHQEMTEANKIRDILDLRD</sequence>
<evidence type="ECO:0000313" key="4">
    <source>
        <dbReference type="Proteomes" id="UP000199403"/>
    </source>
</evidence>
<dbReference type="OrthoDB" id="9802008at2"/>
<proteinExistence type="predicted"/>
<dbReference type="GO" id="GO:0006571">
    <property type="term" value="P:tyrosine biosynthetic process"/>
    <property type="evidence" value="ECO:0007669"/>
    <property type="project" value="InterPro"/>
</dbReference>
<dbReference type="Gene3D" id="1.10.3660.10">
    <property type="entry name" value="6-phosphogluconate dehydrogenase C-terminal like domain"/>
    <property type="match status" value="1"/>
</dbReference>
<dbReference type="InterPro" id="IPR046825">
    <property type="entry name" value="PDH_C"/>
</dbReference>
<keyword evidence="4" id="KW-1185">Reference proteome</keyword>